<dbReference type="EMBL" id="LBMM01004369">
    <property type="protein sequence ID" value="KMQ92503.1"/>
    <property type="molecule type" value="Genomic_DNA"/>
</dbReference>
<dbReference type="Proteomes" id="UP000036403">
    <property type="component" value="Unassembled WGS sequence"/>
</dbReference>
<feature type="transmembrane region" description="Helical" evidence="6">
    <location>
        <begin position="7"/>
        <end position="24"/>
    </location>
</feature>
<organism evidence="8 9">
    <name type="scientific">Lasius niger</name>
    <name type="common">Black garden ant</name>
    <dbReference type="NCBI Taxonomy" id="67767"/>
    <lineage>
        <taxon>Eukaryota</taxon>
        <taxon>Metazoa</taxon>
        <taxon>Ecdysozoa</taxon>
        <taxon>Arthropoda</taxon>
        <taxon>Hexapoda</taxon>
        <taxon>Insecta</taxon>
        <taxon>Pterygota</taxon>
        <taxon>Neoptera</taxon>
        <taxon>Endopterygota</taxon>
        <taxon>Hymenoptera</taxon>
        <taxon>Apocrita</taxon>
        <taxon>Aculeata</taxon>
        <taxon>Formicoidea</taxon>
        <taxon>Formicidae</taxon>
        <taxon>Formicinae</taxon>
        <taxon>Lasius</taxon>
        <taxon>Lasius</taxon>
    </lineage>
</organism>
<feature type="transmembrane region" description="Helical" evidence="6">
    <location>
        <begin position="39"/>
        <end position="60"/>
    </location>
</feature>
<feature type="domain" description="Integral membrane bound transporter" evidence="7">
    <location>
        <begin position="249"/>
        <end position="377"/>
    </location>
</feature>
<keyword evidence="5 6" id="KW-0472">Membrane</keyword>
<evidence type="ECO:0000256" key="4">
    <source>
        <dbReference type="ARBA" id="ARBA00022989"/>
    </source>
</evidence>
<feature type="transmembrane region" description="Helical" evidence="6">
    <location>
        <begin position="335"/>
        <end position="352"/>
    </location>
</feature>
<keyword evidence="3 6" id="KW-0812">Transmembrane</keyword>
<dbReference type="GO" id="GO:0005886">
    <property type="term" value="C:plasma membrane"/>
    <property type="evidence" value="ECO:0007669"/>
    <property type="project" value="UniProtKB-SubCell"/>
</dbReference>
<evidence type="ECO:0000313" key="8">
    <source>
        <dbReference type="EMBL" id="KMQ92503.1"/>
    </source>
</evidence>
<evidence type="ECO:0000256" key="1">
    <source>
        <dbReference type="ARBA" id="ARBA00004651"/>
    </source>
</evidence>
<dbReference type="Pfam" id="PF13515">
    <property type="entry name" value="FUSC_2"/>
    <property type="match status" value="1"/>
</dbReference>
<dbReference type="PaxDb" id="67767-A0A0J7KQ80"/>
<protein>
    <submittedName>
        <fullName evidence="8">Fusaric acid resistance protein</fullName>
    </submittedName>
</protein>
<keyword evidence="2" id="KW-1003">Cell membrane</keyword>
<feature type="transmembrane region" description="Helical" evidence="6">
    <location>
        <begin position="311"/>
        <end position="328"/>
    </location>
</feature>
<reference evidence="8 9" key="1">
    <citation type="submission" date="2015-04" db="EMBL/GenBank/DDBJ databases">
        <title>Lasius niger genome sequencing.</title>
        <authorList>
            <person name="Konorov E.A."/>
            <person name="Nikitin M.A."/>
            <person name="Kirill M.V."/>
            <person name="Chang P."/>
        </authorList>
    </citation>
    <scope>NUCLEOTIDE SEQUENCE [LARGE SCALE GENOMIC DNA]</scope>
    <source>
        <tissue evidence="8">Whole</tissue>
    </source>
</reference>
<evidence type="ECO:0000256" key="3">
    <source>
        <dbReference type="ARBA" id="ARBA00022692"/>
    </source>
</evidence>
<accession>A0A0J7KQ80</accession>
<proteinExistence type="predicted"/>
<comment type="subcellular location">
    <subcellularLocation>
        <location evidence="1">Cell membrane</location>
        <topology evidence="1">Multi-pass membrane protein</topology>
    </subcellularLocation>
</comment>
<keyword evidence="9" id="KW-1185">Reference proteome</keyword>
<comment type="caution">
    <text evidence="8">The sequence shown here is derived from an EMBL/GenBank/DDBJ whole genome shotgun (WGS) entry which is preliminary data.</text>
</comment>
<evidence type="ECO:0000259" key="7">
    <source>
        <dbReference type="Pfam" id="PF13515"/>
    </source>
</evidence>
<evidence type="ECO:0000256" key="2">
    <source>
        <dbReference type="ARBA" id="ARBA00022475"/>
    </source>
</evidence>
<dbReference type="InterPro" id="IPR049453">
    <property type="entry name" value="Memb_transporter_dom"/>
</dbReference>
<gene>
    <name evidence="8" type="ORF">RF55_7502</name>
</gene>
<dbReference type="PANTHER" id="PTHR30509:SF9">
    <property type="entry name" value="MULTIDRUG RESISTANCE PROTEIN MDTO"/>
    <property type="match status" value="1"/>
</dbReference>
<sequence length="516" mass="56636">MTVGSKLGILLGPICGMCLGYGMLELTRVPEAEIVTEGLLYVLLSIYIVCGAMILGGLIIGRSPQRVLCQDIAWRLRVSADLLTGQNRDKGSWRESQNLLQKGALPLLTNVKLSGMEKIWAPEILNRLRQASLHAFSCLALSRMAVTQIGWKEITQNEGAAKIAQAMRDMAEIFERGDIAVGPKVEVGANEGEKHPALQEISEQLQVFSEQSKVPFPQAPKTGFILPGAFHSPENYRFATKGTLAVAIASCLYLGLDWGGIHTCVITCFLVGLPTVGEMVSKQAARIGGTLLGSVFVFWGMIYAIPHFTNIAQILLLVGAGFLASGWLKSGPERFSYFGFQVTVVLALSELGKNGPSFDLTTPRDRIIGIWIGLMITYIIFTRLWPTSSVTRLPPEFQKCFSALERQFASEDRIMRLFWASAAQGAIGGARNFLQDAKAERRALRSSANRLKTIGKALNQAQKLMETLLLPPTDERTLYAERQKKNLKRLLDEAELLSIPGKAPATEDFRKNPAPT</sequence>
<evidence type="ECO:0000256" key="5">
    <source>
        <dbReference type="ARBA" id="ARBA00023136"/>
    </source>
</evidence>
<evidence type="ECO:0000256" key="6">
    <source>
        <dbReference type="SAM" id="Phobius"/>
    </source>
</evidence>
<dbReference type="PANTHER" id="PTHR30509">
    <property type="entry name" value="P-HYDROXYBENZOIC ACID EFFLUX PUMP SUBUNIT-RELATED"/>
    <property type="match status" value="1"/>
</dbReference>
<feature type="transmembrane region" description="Helical" evidence="6">
    <location>
        <begin position="367"/>
        <end position="385"/>
    </location>
</feature>
<name>A0A0J7KQ80_LASNI</name>
<feature type="transmembrane region" description="Helical" evidence="6">
    <location>
        <begin position="287"/>
        <end position="305"/>
    </location>
</feature>
<keyword evidence="4 6" id="KW-1133">Transmembrane helix</keyword>
<dbReference type="STRING" id="67767.A0A0J7KQ80"/>
<dbReference type="AlphaFoldDB" id="A0A0J7KQ80"/>
<evidence type="ECO:0000313" key="9">
    <source>
        <dbReference type="Proteomes" id="UP000036403"/>
    </source>
</evidence>